<evidence type="ECO:0000313" key="1">
    <source>
        <dbReference type="EMBL" id="RIJ33484.1"/>
    </source>
</evidence>
<dbReference type="AlphaFoldDB" id="A0A399RTB4"/>
<sequence>MIGFVEVDSEEVPRLRELLELEEANEKGFFMQPCKRFCDGCTIYEQRPKRCASFQCGLLIAVEQKEIAFNAAVEIVKVVKQKRIDIEEKLAKLDIELQSKSFYFKMVELKNLFNRTTRESSLLQGHQDLRSDLEQLDQLLSEKFDLSF</sequence>
<keyword evidence="2" id="KW-1185">Reference proteome</keyword>
<dbReference type="EMBL" id="QWGE01000007">
    <property type="protein sequence ID" value="RIJ33484.1"/>
    <property type="molecule type" value="Genomic_DNA"/>
</dbReference>
<comment type="caution">
    <text evidence="1">The sequence shown here is derived from an EMBL/GenBank/DDBJ whole genome shotgun (WGS) entry which is preliminary data.</text>
</comment>
<organism evidence="1 2">
    <name type="scientific">Pontibacter oryzae</name>
    <dbReference type="NCBI Taxonomy" id="2304593"/>
    <lineage>
        <taxon>Bacteria</taxon>
        <taxon>Pseudomonadati</taxon>
        <taxon>Bacteroidota</taxon>
        <taxon>Cytophagia</taxon>
        <taxon>Cytophagales</taxon>
        <taxon>Hymenobacteraceae</taxon>
        <taxon>Pontibacter</taxon>
    </lineage>
</organism>
<gene>
    <name evidence="1" type="ORF">D1627_17885</name>
</gene>
<protein>
    <recommendedName>
        <fullName evidence="3">YkgJ family cysteine cluster protein</fullName>
    </recommendedName>
</protein>
<accession>A0A399RTB4</accession>
<dbReference type="Proteomes" id="UP000266005">
    <property type="component" value="Unassembled WGS sequence"/>
</dbReference>
<reference evidence="2" key="1">
    <citation type="submission" date="2018-08" db="EMBL/GenBank/DDBJ databases">
        <title>Mucilaginibacter sp. MYSH2.</title>
        <authorList>
            <person name="Seo T."/>
        </authorList>
    </citation>
    <scope>NUCLEOTIDE SEQUENCE [LARGE SCALE GENOMIC DNA]</scope>
    <source>
        <strain evidence="2">KIRAN</strain>
    </source>
</reference>
<evidence type="ECO:0000313" key="2">
    <source>
        <dbReference type="Proteomes" id="UP000266005"/>
    </source>
</evidence>
<evidence type="ECO:0008006" key="3">
    <source>
        <dbReference type="Google" id="ProtNLM"/>
    </source>
</evidence>
<name>A0A399RTB4_9BACT</name>
<proteinExistence type="predicted"/>